<feature type="domain" description="PDZ" evidence="4">
    <location>
        <begin position="236"/>
        <end position="330"/>
    </location>
</feature>
<dbReference type="Gene3D" id="2.40.10.120">
    <property type="match status" value="1"/>
</dbReference>
<reference evidence="5 6" key="1">
    <citation type="submission" date="2017-09" db="EMBL/GenBank/DDBJ databases">
        <title>Depth-based differentiation of microbial function through sediment-hosted aquifers and enrichment of novel symbionts in the deep terrestrial subsurface.</title>
        <authorList>
            <person name="Probst A.J."/>
            <person name="Ladd B."/>
            <person name="Jarett J.K."/>
            <person name="Geller-Mcgrath D.E."/>
            <person name="Sieber C.M."/>
            <person name="Emerson J.B."/>
            <person name="Anantharaman K."/>
            <person name="Thomas B.C."/>
            <person name="Malmstrom R."/>
            <person name="Stieglmeier M."/>
            <person name="Klingl A."/>
            <person name="Woyke T."/>
            <person name="Ryan C.M."/>
            <person name="Banfield J.F."/>
        </authorList>
    </citation>
    <scope>NUCLEOTIDE SEQUENCE [LARGE SCALE GENOMIC DNA]</scope>
    <source>
        <strain evidence="5">CG23_combo_of_CG06-09_8_20_14_all_37_87_8</strain>
    </source>
</reference>
<evidence type="ECO:0000313" key="6">
    <source>
        <dbReference type="Proteomes" id="UP000230447"/>
    </source>
</evidence>
<organism evidence="5 6">
    <name type="scientific">bacterium (Candidatus Gribaldobacteria) CG23_combo_of_CG06-09_8_20_14_all_37_87_8</name>
    <dbReference type="NCBI Taxonomy" id="2014278"/>
    <lineage>
        <taxon>Bacteria</taxon>
        <taxon>Candidatus Gribaldobacteria</taxon>
    </lineage>
</organism>
<dbReference type="SUPFAM" id="SSF50156">
    <property type="entry name" value="PDZ domain-like"/>
    <property type="match status" value="1"/>
</dbReference>
<dbReference type="PANTHER" id="PTHR22939">
    <property type="entry name" value="SERINE PROTEASE FAMILY S1C HTRA-RELATED"/>
    <property type="match status" value="1"/>
</dbReference>
<name>A0A2G9ZEG4_9BACT</name>
<keyword evidence="3" id="KW-0378">Hydrolase</keyword>
<dbReference type="InterPro" id="IPR001940">
    <property type="entry name" value="Peptidase_S1C"/>
</dbReference>
<gene>
    <name evidence="5" type="ORF">COX24_02890</name>
</gene>
<dbReference type="PANTHER" id="PTHR22939:SF129">
    <property type="entry name" value="SERINE PROTEASE HTRA2, MITOCHONDRIAL"/>
    <property type="match status" value="1"/>
</dbReference>
<comment type="caution">
    <text evidence="5">The sequence shown here is derived from an EMBL/GenBank/DDBJ whole genome shotgun (WGS) entry which is preliminary data.</text>
</comment>
<evidence type="ECO:0000256" key="1">
    <source>
        <dbReference type="ARBA" id="ARBA00010541"/>
    </source>
</evidence>
<dbReference type="Proteomes" id="UP000230447">
    <property type="component" value="Unassembled WGS sequence"/>
</dbReference>
<dbReference type="EMBL" id="PCSB01000061">
    <property type="protein sequence ID" value="PIP31559.1"/>
    <property type="molecule type" value="Genomic_DNA"/>
</dbReference>
<sequence>MQESNNIVKIVKKTLPAVVSITMSQKLDEPLGVLSSSKSKFKSLHFKQPKKMKLTGGTGFFVDKLGTILTNRHVVEDEKAGYSVVLQNGEKIKPEIIARDEINDIAVLKINKKNLAFLKLGDSSRLELGQTVVAIGNALGLFQNTVSTGVISGLSREIRAQSEVSQAQTSLRGLIQTDAAINPGNSGGPLLDLGGGVIGVNAAMVFGAENIGFALPINNAKRDLEELKKYGRIRKPFLGVRYLSITPEIKDELNLPVSTGALVIAEPDITQRNVRQAVIPNSPAHKAGIKETDIILEIEGHTIAPEKTVNDILQETEIGKTLNIKILRKGKEKKLKLILIEKA</sequence>
<dbReference type="Pfam" id="PF13180">
    <property type="entry name" value="PDZ_2"/>
    <property type="match status" value="1"/>
</dbReference>
<evidence type="ECO:0000313" key="5">
    <source>
        <dbReference type="EMBL" id="PIP31559.1"/>
    </source>
</evidence>
<dbReference type="InterPro" id="IPR001478">
    <property type="entry name" value="PDZ"/>
</dbReference>
<dbReference type="CDD" id="cd06779">
    <property type="entry name" value="cpPDZ_Deg_HtrA-like"/>
    <property type="match status" value="1"/>
</dbReference>
<accession>A0A2G9ZEG4</accession>
<dbReference type="GO" id="GO:0004252">
    <property type="term" value="F:serine-type endopeptidase activity"/>
    <property type="evidence" value="ECO:0007669"/>
    <property type="project" value="InterPro"/>
</dbReference>
<proteinExistence type="inferred from homology"/>
<dbReference type="InterPro" id="IPR009003">
    <property type="entry name" value="Peptidase_S1_PA"/>
</dbReference>
<dbReference type="InterPro" id="IPR036034">
    <property type="entry name" value="PDZ_sf"/>
</dbReference>
<evidence type="ECO:0000259" key="4">
    <source>
        <dbReference type="SMART" id="SM00228"/>
    </source>
</evidence>
<dbReference type="Pfam" id="PF13365">
    <property type="entry name" value="Trypsin_2"/>
    <property type="match status" value="1"/>
</dbReference>
<dbReference type="PRINTS" id="PR00834">
    <property type="entry name" value="PROTEASES2C"/>
</dbReference>
<dbReference type="Gene3D" id="2.30.42.10">
    <property type="match status" value="1"/>
</dbReference>
<dbReference type="AlphaFoldDB" id="A0A2G9ZEG4"/>
<evidence type="ECO:0000256" key="2">
    <source>
        <dbReference type="ARBA" id="ARBA00022670"/>
    </source>
</evidence>
<keyword evidence="2" id="KW-0645">Protease</keyword>
<dbReference type="SMART" id="SM00228">
    <property type="entry name" value="PDZ"/>
    <property type="match status" value="1"/>
</dbReference>
<dbReference type="SUPFAM" id="SSF50494">
    <property type="entry name" value="Trypsin-like serine proteases"/>
    <property type="match status" value="1"/>
</dbReference>
<protein>
    <recommendedName>
        <fullName evidence="4">PDZ domain-containing protein</fullName>
    </recommendedName>
</protein>
<comment type="similarity">
    <text evidence="1">Belongs to the peptidase S1C family.</text>
</comment>
<evidence type="ECO:0000256" key="3">
    <source>
        <dbReference type="ARBA" id="ARBA00022801"/>
    </source>
</evidence>
<dbReference type="GO" id="GO:0006508">
    <property type="term" value="P:proteolysis"/>
    <property type="evidence" value="ECO:0007669"/>
    <property type="project" value="UniProtKB-KW"/>
</dbReference>